<accession>A0ACC3A979</accession>
<dbReference type="Proteomes" id="UP001172386">
    <property type="component" value="Unassembled WGS sequence"/>
</dbReference>
<proteinExistence type="predicted"/>
<evidence type="ECO:0000313" key="2">
    <source>
        <dbReference type="Proteomes" id="UP001172386"/>
    </source>
</evidence>
<organism evidence="1 2">
    <name type="scientific">Neophaeococcomyces mojaviensis</name>
    <dbReference type="NCBI Taxonomy" id="3383035"/>
    <lineage>
        <taxon>Eukaryota</taxon>
        <taxon>Fungi</taxon>
        <taxon>Dikarya</taxon>
        <taxon>Ascomycota</taxon>
        <taxon>Pezizomycotina</taxon>
        <taxon>Eurotiomycetes</taxon>
        <taxon>Chaetothyriomycetidae</taxon>
        <taxon>Chaetothyriales</taxon>
        <taxon>Chaetothyriales incertae sedis</taxon>
        <taxon>Neophaeococcomyces</taxon>
    </lineage>
</organism>
<dbReference type="EMBL" id="JAPDRQ010000062">
    <property type="protein sequence ID" value="KAJ9657586.1"/>
    <property type="molecule type" value="Genomic_DNA"/>
</dbReference>
<name>A0ACC3A979_9EURO</name>
<sequence>MQSTKCVNQMLKKIQVPINADYQPSPNHFCSLCLNIVSRSELLDEIATGHRPVSCSTERWPHHKDLASLIESAEYGCHLCSLLYAQSCSTLFDSPDLPPDQLFLRIEPKGLIYGFLLGLESNADGDLTEHTLSPREGPTNLLIEEQITLSLASSTESESTLDLARRWLCTCQNQHIECSEQGFFPLEGPKRLLMISGTHSVPQVRLVEPIPGKVVSKYITLSHCWGKKPHLTLKRANYADFFQEVPWMNLPQTFQDAVKITVRLGYNALWIDALCIVQDDEGDILKEIPRMGVIYGNTVCTIAALSSRGCDGGCFARRMPLARIPCHFKTKSGKDFVLGSARIGAILEQLDPKQTMGLRFGPLLHTRGWVVQERALSSRTLYFSNIGIHWECCVMTVFETDLWEGRPPGFSSFESGKLKMGISKILRDYDEAARNTFTYQKYSRAYETGSWHDQWWHLVSLYTNCSLTMMSDR</sequence>
<keyword evidence="2" id="KW-1185">Reference proteome</keyword>
<evidence type="ECO:0000313" key="1">
    <source>
        <dbReference type="EMBL" id="KAJ9657586.1"/>
    </source>
</evidence>
<gene>
    <name evidence="1" type="ORF">H2198_004232</name>
</gene>
<reference evidence="1" key="1">
    <citation type="submission" date="2022-10" db="EMBL/GenBank/DDBJ databases">
        <title>Culturing micro-colonial fungi from biological soil crusts in the Mojave desert and describing Neophaeococcomyces mojavensis, and introducing the new genera and species Taxawa tesnikishii.</title>
        <authorList>
            <person name="Kurbessoian T."/>
            <person name="Stajich J.E."/>
        </authorList>
    </citation>
    <scope>NUCLEOTIDE SEQUENCE</scope>
    <source>
        <strain evidence="1">JES_112</strain>
    </source>
</reference>
<comment type="caution">
    <text evidence="1">The sequence shown here is derived from an EMBL/GenBank/DDBJ whole genome shotgun (WGS) entry which is preliminary data.</text>
</comment>
<protein>
    <submittedName>
        <fullName evidence="1">Uncharacterized protein</fullName>
    </submittedName>
</protein>